<accession>A0A8S5RRB2</accession>
<evidence type="ECO:0000313" key="1">
    <source>
        <dbReference type="EMBL" id="DAE92040.1"/>
    </source>
</evidence>
<proteinExistence type="predicted"/>
<reference evidence="1" key="1">
    <citation type="journal article" date="2021" name="Proc. Natl. Acad. Sci. U.S.A.">
        <title>A Catalog of Tens of Thousands of Viruses from Human Metagenomes Reveals Hidden Associations with Chronic Diseases.</title>
        <authorList>
            <person name="Tisza M.J."/>
            <person name="Buck C.B."/>
        </authorList>
    </citation>
    <scope>NUCLEOTIDE SEQUENCE</scope>
    <source>
        <strain evidence="1">CtKy93</strain>
    </source>
</reference>
<protein>
    <submittedName>
        <fullName evidence="1">Uncharacterized protein</fullName>
    </submittedName>
</protein>
<name>A0A8S5RRB2_9CAUD</name>
<organism evidence="1">
    <name type="scientific">Siphoviridae sp. ctKy93</name>
    <dbReference type="NCBI Taxonomy" id="2827569"/>
    <lineage>
        <taxon>Viruses</taxon>
        <taxon>Duplodnaviria</taxon>
        <taxon>Heunggongvirae</taxon>
        <taxon>Uroviricota</taxon>
        <taxon>Caudoviricetes</taxon>
    </lineage>
</organism>
<dbReference type="EMBL" id="BK057793">
    <property type="protein sequence ID" value="DAE92040.1"/>
    <property type="molecule type" value="Genomic_DNA"/>
</dbReference>
<sequence>MAKYCGGIALDKDSFKIIKGVICDVNASTVDVSKAVSTCGQLWDGDLFTVTKVGGSKIITLHNNEGEEIGEPVFAKGNCGVGLDGRFFKLNKGIVSLQDGFLLTVNATPDTASIKVVDADSVEVEPVDGKTNVFLLSGIGDQYGVNVEKEGYTGKHLTITNDKDQTLNVELVENPQG</sequence>